<organism evidence="2 3">
    <name type="scientific">Heterorhabditis bacteriophora</name>
    <name type="common">Entomopathogenic nematode worm</name>
    <dbReference type="NCBI Taxonomy" id="37862"/>
    <lineage>
        <taxon>Eukaryota</taxon>
        <taxon>Metazoa</taxon>
        <taxon>Ecdysozoa</taxon>
        <taxon>Nematoda</taxon>
        <taxon>Chromadorea</taxon>
        <taxon>Rhabditida</taxon>
        <taxon>Rhabditina</taxon>
        <taxon>Rhabditomorpha</taxon>
        <taxon>Strongyloidea</taxon>
        <taxon>Heterorhabditidae</taxon>
        <taxon>Heterorhabditis</taxon>
    </lineage>
</organism>
<dbReference type="AlphaFoldDB" id="A0A1I7WBD5"/>
<keyword evidence="1" id="KW-0732">Signal</keyword>
<feature type="signal peptide" evidence="1">
    <location>
        <begin position="1"/>
        <end position="22"/>
    </location>
</feature>
<keyword evidence="2" id="KW-1185">Reference proteome</keyword>
<dbReference type="WBParaSite" id="Hba_01997">
    <property type="protein sequence ID" value="Hba_01997"/>
    <property type="gene ID" value="Hba_01997"/>
</dbReference>
<evidence type="ECO:0000313" key="2">
    <source>
        <dbReference type="Proteomes" id="UP000095283"/>
    </source>
</evidence>
<evidence type="ECO:0000313" key="3">
    <source>
        <dbReference type="WBParaSite" id="Hba_01997"/>
    </source>
</evidence>
<name>A0A1I7WBD5_HETBA</name>
<reference evidence="3" key="1">
    <citation type="submission" date="2016-11" db="UniProtKB">
        <authorList>
            <consortium name="WormBaseParasite"/>
        </authorList>
    </citation>
    <scope>IDENTIFICATION</scope>
</reference>
<evidence type="ECO:0000256" key="1">
    <source>
        <dbReference type="SAM" id="SignalP"/>
    </source>
</evidence>
<feature type="chain" id="PRO_5009310545" evidence="1">
    <location>
        <begin position="23"/>
        <end position="173"/>
    </location>
</feature>
<sequence length="173" mass="20732">MLNIWLLKLFLLLLLNIDPYLGAKLITTYKLACLAYENYNPTKIIISILTFIVNKHKLTREKPVTNNWTKIFFYLKLFYQLKVSSRHFYKRNKQKILFLKCWHRMLHKSNIIVISSYIKQPNNLYSDIFFMTIKMNNGPHNFVSHLHTLFFFCSPSSDWSRFLEVRCKSLGNL</sequence>
<accession>A0A1I7WBD5</accession>
<proteinExistence type="predicted"/>
<protein>
    <submittedName>
        <fullName evidence="3">Secreted protein</fullName>
    </submittedName>
</protein>
<dbReference type="Proteomes" id="UP000095283">
    <property type="component" value="Unplaced"/>
</dbReference>